<dbReference type="InParanoid" id="A0A218Z2I8"/>
<gene>
    <name evidence="1" type="ORF">B2J93_1263</name>
</gene>
<keyword evidence="2" id="KW-1185">Reference proteome</keyword>
<dbReference type="InterPro" id="IPR021829">
    <property type="entry name" value="DUF3419"/>
</dbReference>
<organism evidence="1 2">
    <name type="scientific">Diplocarpon coronariae</name>
    <dbReference type="NCBI Taxonomy" id="2795749"/>
    <lineage>
        <taxon>Eukaryota</taxon>
        <taxon>Fungi</taxon>
        <taxon>Dikarya</taxon>
        <taxon>Ascomycota</taxon>
        <taxon>Pezizomycotina</taxon>
        <taxon>Leotiomycetes</taxon>
        <taxon>Helotiales</taxon>
        <taxon>Drepanopezizaceae</taxon>
        <taxon>Diplocarpon</taxon>
    </lineage>
</organism>
<protein>
    <submittedName>
        <fullName evidence="1">Uncharacterized protein</fullName>
    </submittedName>
</protein>
<accession>A0A218Z2I8</accession>
<comment type="caution">
    <text evidence="1">The sequence shown here is derived from an EMBL/GenBank/DDBJ whole genome shotgun (WGS) entry which is preliminary data.</text>
</comment>
<name>A0A218Z2I8_9HELO</name>
<evidence type="ECO:0000313" key="2">
    <source>
        <dbReference type="Proteomes" id="UP000242519"/>
    </source>
</evidence>
<dbReference type="OrthoDB" id="10253390at2759"/>
<sequence>MIGGGTGRNIEAVSEFIDVGEFFSSVYLADFSPPLCEVSRKRFARLAWKNVKVVCQDARKFCLEDHEILDRDVDDIGFALPLSYFWENNSASFGADLVTLSYSLSVIPDFYSVICFLNYLPSPTGICGVVDFYVQSIRAWFDVDQVGLEAERRDYLEYRFGTVLSADSPNVFLGSILYYIWVGTPIRPSTSNSPNYPREIVECLDAAATESPYLSPMNHTSSLSRTVERSSPPELRSKAWDAAIINLSANLSLPSLFYQNHHWRIHHDDQLKKHIQFGHEYIYAFTWEDTRVDHRLLKLTSSDVVLAITSAGDNIFSYALSSPARTHAVDLNPNQNNLLELKAASFTALSYADVWKLFGQGKHPGFHDLLISRLSPHMSSRAFQYWLNNTHVFTSARGKVLYETGGSRHAIRVIRLLAANLRFSSQNSALLEAKTLNEQREI</sequence>
<dbReference type="InterPro" id="IPR029063">
    <property type="entry name" value="SAM-dependent_MTases_sf"/>
</dbReference>
<dbReference type="Proteomes" id="UP000242519">
    <property type="component" value="Unassembled WGS sequence"/>
</dbReference>
<dbReference type="PANTHER" id="PTHR47473:SF1">
    <property type="entry name" value="METHYLTRANSFERASE DOMAIN-CONTAINING PROTEIN"/>
    <property type="match status" value="1"/>
</dbReference>
<proteinExistence type="predicted"/>
<dbReference type="AlphaFoldDB" id="A0A218Z2I8"/>
<evidence type="ECO:0000313" key="1">
    <source>
        <dbReference type="EMBL" id="OWP02301.1"/>
    </source>
</evidence>
<dbReference type="PANTHER" id="PTHR47473">
    <property type="entry name" value="BTA1P"/>
    <property type="match status" value="1"/>
</dbReference>
<dbReference type="STRING" id="503106.A0A218Z2I8"/>
<dbReference type="CDD" id="cd02440">
    <property type="entry name" value="AdoMet_MTases"/>
    <property type="match status" value="1"/>
</dbReference>
<dbReference type="Gene3D" id="3.40.50.150">
    <property type="entry name" value="Vaccinia Virus protein VP39"/>
    <property type="match status" value="1"/>
</dbReference>
<dbReference type="Pfam" id="PF11899">
    <property type="entry name" value="DUF3419"/>
    <property type="match status" value="1"/>
</dbReference>
<reference evidence="1 2" key="1">
    <citation type="submission" date="2017-04" db="EMBL/GenBank/DDBJ databases">
        <title>Draft genome sequence of Marssonina coronaria NL1: causal agent of apple blotch.</title>
        <authorList>
            <person name="Cheng Q."/>
        </authorList>
    </citation>
    <scope>NUCLEOTIDE SEQUENCE [LARGE SCALE GENOMIC DNA]</scope>
    <source>
        <strain evidence="1 2">NL1</strain>
    </source>
</reference>
<dbReference type="SUPFAM" id="SSF53335">
    <property type="entry name" value="S-adenosyl-L-methionine-dependent methyltransferases"/>
    <property type="match status" value="1"/>
</dbReference>
<dbReference type="EMBL" id="MZNU01000240">
    <property type="protein sequence ID" value="OWP02301.1"/>
    <property type="molecule type" value="Genomic_DNA"/>
</dbReference>